<reference evidence="2" key="1">
    <citation type="journal article" date="2022" name="Int. J. Mol. Sci.">
        <title>Draft Genome of Tanacetum Coccineum: Genomic Comparison of Closely Related Tanacetum-Family Plants.</title>
        <authorList>
            <person name="Yamashiro T."/>
            <person name="Shiraishi A."/>
            <person name="Nakayama K."/>
            <person name="Satake H."/>
        </authorList>
    </citation>
    <scope>NUCLEOTIDE SEQUENCE</scope>
</reference>
<organism evidence="2 3">
    <name type="scientific">Tanacetum coccineum</name>
    <dbReference type="NCBI Taxonomy" id="301880"/>
    <lineage>
        <taxon>Eukaryota</taxon>
        <taxon>Viridiplantae</taxon>
        <taxon>Streptophyta</taxon>
        <taxon>Embryophyta</taxon>
        <taxon>Tracheophyta</taxon>
        <taxon>Spermatophyta</taxon>
        <taxon>Magnoliopsida</taxon>
        <taxon>eudicotyledons</taxon>
        <taxon>Gunneridae</taxon>
        <taxon>Pentapetalae</taxon>
        <taxon>asterids</taxon>
        <taxon>campanulids</taxon>
        <taxon>Asterales</taxon>
        <taxon>Asteraceae</taxon>
        <taxon>Asteroideae</taxon>
        <taxon>Anthemideae</taxon>
        <taxon>Anthemidinae</taxon>
        <taxon>Tanacetum</taxon>
    </lineage>
</organism>
<keyword evidence="1" id="KW-0175">Coiled coil</keyword>
<dbReference type="Proteomes" id="UP001151760">
    <property type="component" value="Unassembled WGS sequence"/>
</dbReference>
<keyword evidence="3" id="KW-1185">Reference proteome</keyword>
<proteinExistence type="predicted"/>
<gene>
    <name evidence="2" type="ORF">Tco_0656923</name>
</gene>
<protein>
    <submittedName>
        <fullName evidence="2">Uncharacterized protein</fullName>
    </submittedName>
</protein>
<comment type="caution">
    <text evidence="2">The sequence shown here is derived from an EMBL/GenBank/DDBJ whole genome shotgun (WGS) entry which is preliminary data.</text>
</comment>
<feature type="coiled-coil region" evidence="1">
    <location>
        <begin position="48"/>
        <end position="75"/>
    </location>
</feature>
<sequence length="144" mass="16500">MTYPYLWFSEQVGLAGDLGSTNNVLIPLILSREVSKLRNEVVYMKSKHSEHNHEISKLEASMEKARNDNNIKGNELVKDLHADNLKMAKELDLLREFVKVSESSRKMLEEEATRLRPLLKESEALCQKCRGCEDKEATKSSLYS</sequence>
<name>A0ABQ4XA50_9ASTR</name>
<reference evidence="2" key="2">
    <citation type="submission" date="2022-01" db="EMBL/GenBank/DDBJ databases">
        <authorList>
            <person name="Yamashiro T."/>
            <person name="Shiraishi A."/>
            <person name="Satake H."/>
            <person name="Nakayama K."/>
        </authorList>
    </citation>
    <scope>NUCLEOTIDE SEQUENCE</scope>
</reference>
<evidence type="ECO:0000313" key="3">
    <source>
        <dbReference type="Proteomes" id="UP001151760"/>
    </source>
</evidence>
<evidence type="ECO:0000256" key="1">
    <source>
        <dbReference type="SAM" id="Coils"/>
    </source>
</evidence>
<accession>A0ABQ4XA50</accession>
<evidence type="ECO:0000313" key="2">
    <source>
        <dbReference type="EMBL" id="GJS62139.1"/>
    </source>
</evidence>
<dbReference type="EMBL" id="BQNB010009339">
    <property type="protein sequence ID" value="GJS62139.1"/>
    <property type="molecule type" value="Genomic_DNA"/>
</dbReference>